<evidence type="ECO:0000313" key="3">
    <source>
        <dbReference type="Proteomes" id="UP001189429"/>
    </source>
</evidence>
<keyword evidence="3" id="KW-1185">Reference proteome</keyword>
<feature type="compositionally biased region" description="Low complexity" evidence="1">
    <location>
        <begin position="113"/>
        <end position="127"/>
    </location>
</feature>
<gene>
    <name evidence="2" type="ORF">PCOR1329_LOCUS45586</name>
</gene>
<protein>
    <submittedName>
        <fullName evidence="2">Uncharacterized protein</fullName>
    </submittedName>
</protein>
<dbReference type="Proteomes" id="UP001189429">
    <property type="component" value="Unassembled WGS sequence"/>
</dbReference>
<comment type="caution">
    <text evidence="2">The sequence shown here is derived from an EMBL/GenBank/DDBJ whole genome shotgun (WGS) entry which is preliminary data.</text>
</comment>
<name>A0ABN9U7K4_9DINO</name>
<proteinExistence type="predicted"/>
<evidence type="ECO:0000313" key="2">
    <source>
        <dbReference type="EMBL" id="CAK0854490.1"/>
    </source>
</evidence>
<accession>A0ABN9U7K4</accession>
<evidence type="ECO:0000256" key="1">
    <source>
        <dbReference type="SAM" id="MobiDB-lite"/>
    </source>
</evidence>
<sequence>MMQTVAQQVAHERYLRQTYRELLATEQEVQFRGRDAYVPRLVTVDVRAGAGAGQRAAPPAPGGGSVRVSYAEPLQSSRPALARGKGGGRGGAERPHVLPRSGVGGLEPAGAVPSFLPGAAGSSAPGA</sequence>
<dbReference type="EMBL" id="CAUYUJ010015483">
    <property type="protein sequence ID" value="CAK0854490.1"/>
    <property type="molecule type" value="Genomic_DNA"/>
</dbReference>
<feature type="region of interest" description="Disordered" evidence="1">
    <location>
        <begin position="48"/>
        <end position="127"/>
    </location>
</feature>
<organism evidence="2 3">
    <name type="scientific">Prorocentrum cordatum</name>
    <dbReference type="NCBI Taxonomy" id="2364126"/>
    <lineage>
        <taxon>Eukaryota</taxon>
        <taxon>Sar</taxon>
        <taxon>Alveolata</taxon>
        <taxon>Dinophyceae</taxon>
        <taxon>Prorocentrales</taxon>
        <taxon>Prorocentraceae</taxon>
        <taxon>Prorocentrum</taxon>
    </lineage>
</organism>
<feature type="compositionally biased region" description="Low complexity" evidence="1">
    <location>
        <begin position="48"/>
        <end position="57"/>
    </location>
</feature>
<reference evidence="2" key="1">
    <citation type="submission" date="2023-10" db="EMBL/GenBank/DDBJ databases">
        <authorList>
            <person name="Chen Y."/>
            <person name="Shah S."/>
            <person name="Dougan E. K."/>
            <person name="Thang M."/>
            <person name="Chan C."/>
        </authorList>
    </citation>
    <scope>NUCLEOTIDE SEQUENCE [LARGE SCALE GENOMIC DNA]</scope>
</reference>